<dbReference type="GO" id="GO:0016810">
    <property type="term" value="F:hydrolase activity, acting on carbon-nitrogen (but not peptide) bonds"/>
    <property type="evidence" value="ECO:0007669"/>
    <property type="project" value="InterPro"/>
</dbReference>
<feature type="chain" id="PRO_5017300317" evidence="1">
    <location>
        <begin position="23"/>
        <end position="439"/>
    </location>
</feature>
<accession>A0A1G7J485</accession>
<keyword evidence="1" id="KW-0732">Signal</keyword>
<proteinExistence type="predicted"/>
<dbReference type="PANTHER" id="PTHR10587:SF137">
    <property type="entry name" value="4-DEOXY-4-FORMAMIDO-L-ARABINOSE-PHOSPHOUNDECAPRENOL DEFORMYLASE ARND-RELATED"/>
    <property type="match status" value="1"/>
</dbReference>
<dbReference type="GO" id="GO:0016020">
    <property type="term" value="C:membrane"/>
    <property type="evidence" value="ECO:0007669"/>
    <property type="project" value="TreeGrafter"/>
</dbReference>
<reference evidence="4" key="1">
    <citation type="submission" date="2016-10" db="EMBL/GenBank/DDBJ databases">
        <authorList>
            <person name="Varghese N."/>
            <person name="Submissions S."/>
        </authorList>
    </citation>
    <scope>NUCLEOTIDE SEQUENCE [LARGE SCALE GENOMIC DNA]</scope>
    <source>
        <strain evidence="4">DSM 23256</strain>
    </source>
</reference>
<dbReference type="GO" id="GO:0046872">
    <property type="term" value="F:metal ion binding"/>
    <property type="evidence" value="ECO:0007669"/>
    <property type="project" value="UniProtKB-KW"/>
</dbReference>
<dbReference type="Proteomes" id="UP000243333">
    <property type="component" value="Unassembled WGS sequence"/>
</dbReference>
<dbReference type="Gene3D" id="3.20.20.370">
    <property type="entry name" value="Glycoside hydrolase/deacetylase"/>
    <property type="match status" value="2"/>
</dbReference>
<dbReference type="PANTHER" id="PTHR10587">
    <property type="entry name" value="GLYCOSYL TRANSFERASE-RELATED"/>
    <property type="match status" value="1"/>
</dbReference>
<dbReference type="AlphaFoldDB" id="A0A1G7J485"/>
<dbReference type="PROSITE" id="PS51677">
    <property type="entry name" value="NODB"/>
    <property type="match status" value="2"/>
</dbReference>
<feature type="domain" description="NodB homology" evidence="2">
    <location>
        <begin position="35"/>
        <end position="213"/>
    </location>
</feature>
<gene>
    <name evidence="3" type="ORF">SAMN05660235_00732</name>
</gene>
<organism evidence="3 4">
    <name type="scientific">Sporolituus thermophilus DSM 23256</name>
    <dbReference type="NCBI Taxonomy" id="1123285"/>
    <lineage>
        <taxon>Bacteria</taxon>
        <taxon>Bacillati</taxon>
        <taxon>Bacillota</taxon>
        <taxon>Negativicutes</taxon>
        <taxon>Selenomonadales</taxon>
        <taxon>Sporomusaceae</taxon>
        <taxon>Sporolituus</taxon>
    </lineage>
</organism>
<feature type="domain" description="NodB homology" evidence="2">
    <location>
        <begin position="252"/>
        <end position="431"/>
    </location>
</feature>
<sequence length="439" mass="47610">MKRFILVFGFLMAVVFTQTGTAAPPVVDGWPVTSPVVALTVENIETAPELESILNLCRDEGIAATLFIREPVISAQAALVKKGVALGLEFGNYGRERRYWAEVSSGDIAKELADAAKALETAAGKAPQVVRPPFYYYEDNFLQAVEQYDRGAVVVRGLDTGDWTLMSPQAVTEFVITSAKAGTVINVNIKAPHAAAALPEVVKQLKAKGFKITTVAALKAAAKPAAPPASSAKSSGQHGLYAVVNSGRADRPLVALTFDDGGSYYQVREILDVLREYNARSTFFLLGRWVDANPELTRRILADGHEIANHSYSHPSFSRLSADEMRSEIMSTQYALERAVGSRYTHLFRPPYGDYNGTLSAVLNGMGYRALVMWNVDSRDWTGVSAWSMANKILSQVSGGAIILFHLHGSNTADALRTILPELRARGYNPVTVTELLAG</sequence>
<dbReference type="GO" id="GO:0005975">
    <property type="term" value="P:carbohydrate metabolic process"/>
    <property type="evidence" value="ECO:0007669"/>
    <property type="project" value="InterPro"/>
</dbReference>
<keyword evidence="4" id="KW-1185">Reference proteome</keyword>
<dbReference type="SUPFAM" id="SSF88713">
    <property type="entry name" value="Glycoside hydrolase/deacetylase"/>
    <property type="match status" value="2"/>
</dbReference>
<evidence type="ECO:0000256" key="1">
    <source>
        <dbReference type="SAM" id="SignalP"/>
    </source>
</evidence>
<dbReference type="InterPro" id="IPR050248">
    <property type="entry name" value="Polysacc_deacetylase_ArnD"/>
</dbReference>
<protein>
    <submittedName>
        <fullName evidence="3">Peptidoglycan/xylan/chitin deacetylase, PgdA/CDA1 family</fullName>
    </submittedName>
</protein>
<feature type="signal peptide" evidence="1">
    <location>
        <begin position="1"/>
        <end position="22"/>
    </location>
</feature>
<dbReference type="InterPro" id="IPR011330">
    <property type="entry name" value="Glyco_hydro/deAcase_b/a-brl"/>
</dbReference>
<dbReference type="RefSeq" id="WP_171904584.1">
    <property type="nucleotide sequence ID" value="NZ_FNBU01000004.1"/>
</dbReference>
<name>A0A1G7J485_9FIRM</name>
<dbReference type="Pfam" id="PF01522">
    <property type="entry name" value="Polysacc_deac_1"/>
    <property type="match status" value="2"/>
</dbReference>
<dbReference type="EMBL" id="FNBU01000004">
    <property type="protein sequence ID" value="SDF19329.1"/>
    <property type="molecule type" value="Genomic_DNA"/>
</dbReference>
<evidence type="ECO:0000313" key="3">
    <source>
        <dbReference type="EMBL" id="SDF19329.1"/>
    </source>
</evidence>
<dbReference type="InterPro" id="IPR002509">
    <property type="entry name" value="NODB_dom"/>
</dbReference>
<dbReference type="STRING" id="1123285.SAMN05660235_00732"/>
<evidence type="ECO:0000259" key="2">
    <source>
        <dbReference type="PROSITE" id="PS51677"/>
    </source>
</evidence>
<evidence type="ECO:0000313" key="4">
    <source>
        <dbReference type="Proteomes" id="UP000243333"/>
    </source>
</evidence>
<dbReference type="CDD" id="cd10917">
    <property type="entry name" value="CE4_NodB_like_6s_7s"/>
    <property type="match status" value="2"/>
</dbReference>